<dbReference type="GO" id="GO:0043683">
    <property type="term" value="P:type IV pilus assembly"/>
    <property type="evidence" value="ECO:0007669"/>
    <property type="project" value="InterPro"/>
</dbReference>
<dbReference type="Proteomes" id="UP000030003">
    <property type="component" value="Unassembled WGS sequence"/>
</dbReference>
<dbReference type="InterPro" id="IPR031982">
    <property type="entry name" value="PilE-like"/>
</dbReference>
<dbReference type="RefSeq" id="WP_081677891.1">
    <property type="nucleotide sequence ID" value="NZ_AVBH01000119.1"/>
</dbReference>
<dbReference type="GO" id="GO:0015628">
    <property type="term" value="P:protein secretion by the type II secretion system"/>
    <property type="evidence" value="ECO:0007669"/>
    <property type="project" value="InterPro"/>
</dbReference>
<reference evidence="3 4" key="1">
    <citation type="submission" date="2013-08" db="EMBL/GenBank/DDBJ databases">
        <title>Genomic analysis of Lysobacter defluvii.</title>
        <authorList>
            <person name="Wang Q."/>
            <person name="Wang G."/>
        </authorList>
    </citation>
    <scope>NUCLEOTIDE SEQUENCE [LARGE SCALE GENOMIC DNA]</scope>
    <source>
        <strain evidence="3 4">IMMIB APB-9</strain>
    </source>
</reference>
<dbReference type="eggNOG" id="COG4968">
    <property type="taxonomic scope" value="Bacteria"/>
</dbReference>
<dbReference type="InterPro" id="IPR000983">
    <property type="entry name" value="Bac_GSPG_pilin"/>
</dbReference>
<dbReference type="STRING" id="1385515.GCA_000423325_01967"/>
<dbReference type="GO" id="GO:0015627">
    <property type="term" value="C:type II protein secretion system complex"/>
    <property type="evidence" value="ECO:0007669"/>
    <property type="project" value="InterPro"/>
</dbReference>
<dbReference type="AlphaFoldDB" id="A0A0A0M7G3"/>
<evidence type="ECO:0000256" key="1">
    <source>
        <dbReference type="ARBA" id="ARBA00022481"/>
    </source>
</evidence>
<dbReference type="Pfam" id="PF07963">
    <property type="entry name" value="N_methyl"/>
    <property type="match status" value="1"/>
</dbReference>
<keyword evidence="2" id="KW-0812">Transmembrane</keyword>
<feature type="transmembrane region" description="Helical" evidence="2">
    <location>
        <begin position="7"/>
        <end position="30"/>
    </location>
</feature>
<keyword evidence="2" id="KW-1133">Transmembrane helix</keyword>
<dbReference type="Pfam" id="PF16732">
    <property type="entry name" value="ComP_DUS"/>
    <property type="match status" value="1"/>
</dbReference>
<keyword evidence="2" id="KW-0472">Membrane</keyword>
<keyword evidence="4" id="KW-1185">Reference proteome</keyword>
<keyword evidence="1" id="KW-0488">Methylation</keyword>
<dbReference type="SUPFAM" id="SSF54523">
    <property type="entry name" value="Pili subunits"/>
    <property type="match status" value="1"/>
</dbReference>
<evidence type="ECO:0000313" key="3">
    <source>
        <dbReference type="EMBL" id="KGO98174.1"/>
    </source>
</evidence>
<comment type="caution">
    <text evidence="3">The sequence shown here is derived from an EMBL/GenBank/DDBJ whole genome shotgun (WGS) entry which is preliminary data.</text>
</comment>
<dbReference type="PRINTS" id="PR00813">
    <property type="entry name" value="BCTERIALGSPG"/>
</dbReference>
<evidence type="ECO:0000313" key="4">
    <source>
        <dbReference type="Proteomes" id="UP000030003"/>
    </source>
</evidence>
<dbReference type="NCBIfam" id="TIGR02532">
    <property type="entry name" value="IV_pilin_GFxxxE"/>
    <property type="match status" value="1"/>
</dbReference>
<dbReference type="EMBL" id="AVBH01000119">
    <property type="protein sequence ID" value="KGO98174.1"/>
    <property type="molecule type" value="Genomic_DNA"/>
</dbReference>
<proteinExistence type="predicted"/>
<dbReference type="InterPro" id="IPR012902">
    <property type="entry name" value="N_methyl_site"/>
</dbReference>
<accession>A0A0A0M7G3</accession>
<protein>
    <submittedName>
        <fullName evidence="3">PilE protein</fullName>
    </submittedName>
</protein>
<gene>
    <name evidence="3" type="ORF">N791_04350</name>
</gene>
<dbReference type="Gene3D" id="3.30.700.10">
    <property type="entry name" value="Glycoprotein, Type 4 Pilin"/>
    <property type="match status" value="1"/>
</dbReference>
<sequence length="138" mass="14627">MGRWLRLLGFTLIELMIAVAVVAILAALAWPSYSNHVLRSKVRLAQGDLAALVANVENHRQRTLSYPTAAGTAQFPGWSPGSEPGDFAFDYRPLPGGGFAVTATWQGGGKLSGCELVLRTGNVRESTPACDAAGEVGW</sequence>
<dbReference type="InterPro" id="IPR045584">
    <property type="entry name" value="Pilin-like"/>
</dbReference>
<evidence type="ECO:0000256" key="2">
    <source>
        <dbReference type="SAM" id="Phobius"/>
    </source>
</evidence>
<name>A0A0A0M7G3_9GAMM</name>
<organism evidence="3 4">
    <name type="scientific">Lysobacter defluvii IMMIB APB-9 = DSM 18482</name>
    <dbReference type="NCBI Taxonomy" id="1385515"/>
    <lineage>
        <taxon>Bacteria</taxon>
        <taxon>Pseudomonadati</taxon>
        <taxon>Pseudomonadota</taxon>
        <taxon>Gammaproteobacteria</taxon>
        <taxon>Lysobacterales</taxon>
        <taxon>Lysobacteraceae</taxon>
        <taxon>Novilysobacter</taxon>
    </lineage>
</organism>